<dbReference type="EMBL" id="AYYE01001150">
    <property type="protein sequence ID" value="ETK06633.1"/>
    <property type="molecule type" value="Genomic_DNA"/>
</dbReference>
<organism evidence="1 2">
    <name type="scientific">Tannerella sp. oral taxon BU063 isolate Cell 1/3</name>
    <dbReference type="NCBI Taxonomy" id="1411022"/>
    <lineage>
        <taxon>Bacteria</taxon>
        <taxon>Pseudomonadati</taxon>
        <taxon>Bacteroidota</taxon>
        <taxon>Bacteroidia</taxon>
        <taxon>Bacteroidales</taxon>
        <taxon>Tannerellaceae</taxon>
        <taxon>Tannerella</taxon>
    </lineage>
</organism>
<dbReference type="PATRIC" id="fig|1411022.3.peg.1364"/>
<evidence type="ECO:0008006" key="3">
    <source>
        <dbReference type="Google" id="ProtNLM"/>
    </source>
</evidence>
<comment type="caution">
    <text evidence="1">The sequence shown here is derived from an EMBL/GenBank/DDBJ whole genome shotgun (WGS) entry which is preliminary data.</text>
</comment>
<dbReference type="AlphaFoldDB" id="W2CHY5"/>
<evidence type="ECO:0000313" key="1">
    <source>
        <dbReference type="EMBL" id="ETK06633.1"/>
    </source>
</evidence>
<protein>
    <recommendedName>
        <fullName evidence="3">Transferase</fullName>
    </recommendedName>
</protein>
<dbReference type="Proteomes" id="UP000034982">
    <property type="component" value="Unassembled WGS sequence"/>
</dbReference>
<accession>W2CHY5</accession>
<dbReference type="InterPro" id="IPR011004">
    <property type="entry name" value="Trimer_LpxA-like_sf"/>
</dbReference>
<dbReference type="SUPFAM" id="SSF51161">
    <property type="entry name" value="Trimeric LpxA-like enzymes"/>
    <property type="match status" value="1"/>
</dbReference>
<sequence length="207" mass="22799">MDEHFKLTEETRVNEAGVTLHRIVATRDSRHAKAGEKGGFVAGTYNVIDEAWVADEAEVWGAARLRDCALAFGHAQVFDHGCLIGQAEVGEYAKVFEVANICDTAKVGGNALVHGLDTYVCGAARFRNGADIKNTDDYIVYQGFDELGTLTAYRTTYGGAMILFGWIAFTIDEFISRAEKCYSNNPVQLQAAHLMANLIRLRFRPNV</sequence>
<gene>
    <name evidence="1" type="ORF">T230_11330</name>
</gene>
<reference evidence="1 2" key="1">
    <citation type="submission" date="2013-11" db="EMBL/GenBank/DDBJ databases">
        <title>Single cell genomics of uncultured Tannerella BU063 (oral taxon 286).</title>
        <authorList>
            <person name="Beall C.J."/>
            <person name="Campbell A.G."/>
            <person name="Griffen A.L."/>
            <person name="Podar M."/>
            <person name="Leys E.J."/>
        </authorList>
    </citation>
    <scope>NUCLEOTIDE SEQUENCE [LARGE SCALE GENOMIC DNA]</scope>
    <source>
        <strain evidence="1">Cell 1/3</strain>
    </source>
</reference>
<proteinExistence type="predicted"/>
<evidence type="ECO:0000313" key="2">
    <source>
        <dbReference type="Proteomes" id="UP000034982"/>
    </source>
</evidence>
<name>W2CHY5_9BACT</name>